<dbReference type="OrthoDB" id="119951at2"/>
<dbReference type="InterPro" id="IPR032710">
    <property type="entry name" value="NTF2-like_dom_sf"/>
</dbReference>
<dbReference type="SUPFAM" id="SSF54427">
    <property type="entry name" value="NTF2-like"/>
    <property type="match status" value="1"/>
</dbReference>
<evidence type="ECO:0000259" key="2">
    <source>
        <dbReference type="Pfam" id="PF14534"/>
    </source>
</evidence>
<reference evidence="3" key="1">
    <citation type="journal article" date="2019" name="Int J Environ Res Public Health">
        <title>Characterization of Chromosome-Mediated BlaOXA-894 in Shewanella xiamenensis Isolated from Pig Wastewater.</title>
        <authorList>
            <person name="Zou H."/>
            <person name="Zhou Z."/>
            <person name="Xia H."/>
            <person name="Zhao Q."/>
            <person name="Li X."/>
        </authorList>
    </citation>
    <scope>NUCLEOTIDE SEQUENCE</scope>
    <source>
        <strain evidence="3">2015oxa</strain>
    </source>
</reference>
<gene>
    <name evidence="3" type="ORF">E2650_06480</name>
</gene>
<dbReference type="Proteomes" id="UP001152518">
    <property type="component" value="Unassembled WGS sequence"/>
</dbReference>
<protein>
    <submittedName>
        <fullName evidence="3">Nuclear transport factor 2 family protein</fullName>
    </submittedName>
</protein>
<sequence>MPRRAMDKLIAISLLLVSMSAFSSEDNLVAEMKDMDSKVFDSFNRCADEQQLKLHESYFADKVEFYHDNGGVTWDRQSMINNTKNYACGKYTRSLVEESFQAYPIKDFGAITEGVHKFCSQETGSCDGKAKFLMVWQHTNGQWQVTRVVSYGHLPN</sequence>
<dbReference type="Pfam" id="PF14534">
    <property type="entry name" value="DUF4440"/>
    <property type="match status" value="1"/>
</dbReference>
<accession>A0A1E3V196</accession>
<keyword evidence="1" id="KW-0732">Signal</keyword>
<dbReference type="Gene3D" id="3.10.450.50">
    <property type="match status" value="1"/>
</dbReference>
<dbReference type="EMBL" id="SUNE01000003">
    <property type="protein sequence ID" value="MDG5899548.1"/>
    <property type="molecule type" value="Genomic_DNA"/>
</dbReference>
<feature type="signal peptide" evidence="1">
    <location>
        <begin position="1"/>
        <end position="23"/>
    </location>
</feature>
<dbReference type="InterPro" id="IPR027843">
    <property type="entry name" value="DUF4440"/>
</dbReference>
<name>A0A1E3V196_9GAMM</name>
<evidence type="ECO:0000313" key="3">
    <source>
        <dbReference type="EMBL" id="MDG5899548.1"/>
    </source>
</evidence>
<proteinExistence type="predicted"/>
<dbReference type="AlphaFoldDB" id="A0A1E3V196"/>
<feature type="chain" id="PRO_5043144421" evidence="1">
    <location>
        <begin position="24"/>
        <end position="156"/>
    </location>
</feature>
<evidence type="ECO:0000256" key="1">
    <source>
        <dbReference type="SAM" id="SignalP"/>
    </source>
</evidence>
<feature type="domain" description="DUF4440" evidence="2">
    <location>
        <begin position="39"/>
        <end position="145"/>
    </location>
</feature>
<comment type="caution">
    <text evidence="3">The sequence shown here is derived from an EMBL/GenBank/DDBJ whole genome shotgun (WGS) entry which is preliminary data.</text>
</comment>
<reference evidence="3" key="2">
    <citation type="submission" date="2019-04" db="EMBL/GenBank/DDBJ databases">
        <authorList>
            <person name="Zou H."/>
        </authorList>
    </citation>
    <scope>NUCLEOTIDE SEQUENCE</scope>
    <source>
        <strain evidence="3">2015oxa</strain>
    </source>
</reference>
<organism evidence="3">
    <name type="scientific">Shewanella xiamenensis</name>
    <dbReference type="NCBI Taxonomy" id="332186"/>
    <lineage>
        <taxon>Bacteria</taxon>
        <taxon>Pseudomonadati</taxon>
        <taxon>Pseudomonadota</taxon>
        <taxon>Gammaproteobacteria</taxon>
        <taxon>Alteromonadales</taxon>
        <taxon>Shewanellaceae</taxon>
        <taxon>Shewanella</taxon>
    </lineage>
</organism>